<keyword evidence="3" id="KW-1185">Reference proteome</keyword>
<dbReference type="InterPro" id="IPR000073">
    <property type="entry name" value="AB_hydrolase_1"/>
</dbReference>
<evidence type="ECO:0000313" key="3">
    <source>
        <dbReference type="Proteomes" id="UP001596408"/>
    </source>
</evidence>
<dbReference type="InterPro" id="IPR029058">
    <property type="entry name" value="AB_hydrolase_fold"/>
</dbReference>
<comment type="caution">
    <text evidence="2">The sequence shown here is derived from an EMBL/GenBank/DDBJ whole genome shotgun (WGS) entry which is preliminary data.</text>
</comment>
<dbReference type="Gene3D" id="3.40.50.1820">
    <property type="entry name" value="alpha/beta hydrolase"/>
    <property type="match status" value="1"/>
</dbReference>
<proteinExistence type="predicted"/>
<dbReference type="RefSeq" id="WP_379696881.1">
    <property type="nucleotide sequence ID" value="NZ_JBHSXH010000015.1"/>
</dbReference>
<reference evidence="2 3" key="1">
    <citation type="journal article" date="2019" name="Int. J. Syst. Evol. Microbiol.">
        <title>The Global Catalogue of Microorganisms (GCM) 10K type strain sequencing project: providing services to taxonomists for standard genome sequencing and annotation.</title>
        <authorList>
            <consortium name="The Broad Institute Genomics Platform"/>
            <consortium name="The Broad Institute Genome Sequencing Center for Infectious Disease"/>
            <person name="Wu L."/>
            <person name="Ma J."/>
        </authorList>
    </citation>
    <scope>NUCLEOTIDE SEQUENCE [LARGE SCALE GENOMIC DNA]</scope>
    <source>
        <strain evidence="2 3">YIM 94188</strain>
    </source>
</reference>
<dbReference type="InterPro" id="IPR050266">
    <property type="entry name" value="AB_hydrolase_sf"/>
</dbReference>
<dbReference type="AlphaFoldDB" id="A0ABD5U0M6"/>
<organism evidence="2 3">
    <name type="scientific">Halopelagius fulvigenes</name>
    <dbReference type="NCBI Taxonomy" id="1198324"/>
    <lineage>
        <taxon>Archaea</taxon>
        <taxon>Methanobacteriati</taxon>
        <taxon>Methanobacteriota</taxon>
        <taxon>Stenosarchaea group</taxon>
        <taxon>Halobacteria</taxon>
        <taxon>Halobacteriales</taxon>
        <taxon>Haloferacaceae</taxon>
    </lineage>
</organism>
<evidence type="ECO:0000313" key="2">
    <source>
        <dbReference type="EMBL" id="MFC6825974.1"/>
    </source>
</evidence>
<dbReference type="Proteomes" id="UP001596408">
    <property type="component" value="Unassembled WGS sequence"/>
</dbReference>
<name>A0ABD5U0M6_9EURY</name>
<dbReference type="SUPFAM" id="SSF53474">
    <property type="entry name" value="alpha/beta-Hydrolases"/>
    <property type="match status" value="1"/>
</dbReference>
<dbReference type="GO" id="GO:0016787">
    <property type="term" value="F:hydrolase activity"/>
    <property type="evidence" value="ECO:0007669"/>
    <property type="project" value="UniProtKB-KW"/>
</dbReference>
<evidence type="ECO:0000259" key="1">
    <source>
        <dbReference type="Pfam" id="PF00561"/>
    </source>
</evidence>
<accession>A0ABD5U0M6</accession>
<dbReference type="PANTHER" id="PTHR43798">
    <property type="entry name" value="MONOACYLGLYCEROL LIPASE"/>
    <property type="match status" value="1"/>
</dbReference>
<dbReference type="EMBL" id="JBHSXH010000015">
    <property type="protein sequence ID" value="MFC6825974.1"/>
    <property type="molecule type" value="Genomic_DNA"/>
</dbReference>
<feature type="domain" description="AB hydrolase-1" evidence="1">
    <location>
        <begin position="20"/>
        <end position="256"/>
    </location>
</feature>
<dbReference type="Pfam" id="PF00561">
    <property type="entry name" value="Abhydrolase_1"/>
    <property type="match status" value="1"/>
</dbReference>
<gene>
    <name evidence="2" type="ORF">ACFQEV_13365</name>
</gene>
<dbReference type="PRINTS" id="PR00111">
    <property type="entry name" value="ABHYDROLASE"/>
</dbReference>
<protein>
    <submittedName>
        <fullName evidence="2">Alpha/beta fold hydrolase</fullName>
    </submittedName>
</protein>
<sequence length="289" mass="31441">MPTVRTNGVETYYERRGDGPPVVFVHGAILDSAQWTPQVDALEGEYTTVAYDVRGHGRTGGSARESYSVELLAEDLRALVAALDLDRPVVCGLSMGGCIAQVYAAAHPDEVAGLVLADTFTPELFDRREWLQRSAMLRAAVPFVRLVGYERVERAMVWLHERFSKGVSGDYERIEGLRAEGPKLETAEFAKVVRAVATFHETEVEYAAIAAPTLVLYGEREPSFVRRHAAKMESEIARVTVREVPGAGHVSNLDDPAFFTDAVRAFLAVIDFGEDGTAAGARAGAPTEG</sequence>
<keyword evidence="2" id="KW-0378">Hydrolase</keyword>